<proteinExistence type="inferred from homology"/>
<dbReference type="PANTHER" id="PTHR13697">
    <property type="entry name" value="PHOSPHOFRUCTOKINASE"/>
    <property type="match status" value="1"/>
</dbReference>
<dbReference type="InterPro" id="IPR000023">
    <property type="entry name" value="Phosphofructokinase_dom"/>
</dbReference>
<evidence type="ECO:0000256" key="8">
    <source>
        <dbReference type="ARBA" id="ARBA00023152"/>
    </source>
</evidence>
<evidence type="ECO:0000313" key="12">
    <source>
        <dbReference type="EMBL" id="MVT76631.1"/>
    </source>
</evidence>
<dbReference type="PANTHER" id="PTHR13697:SF52">
    <property type="entry name" value="ATP-DEPENDENT 6-PHOSPHOFRUCTOKINASE 3"/>
    <property type="match status" value="1"/>
</dbReference>
<dbReference type="GO" id="GO:0006002">
    <property type="term" value="P:fructose 6-phosphate metabolic process"/>
    <property type="evidence" value="ECO:0007669"/>
    <property type="project" value="InterPro"/>
</dbReference>
<dbReference type="PRINTS" id="PR00476">
    <property type="entry name" value="PHFRCTKINASE"/>
</dbReference>
<feature type="region of interest" description="Disordered" evidence="10">
    <location>
        <begin position="89"/>
        <end position="121"/>
    </location>
</feature>
<dbReference type="GO" id="GO:0016208">
    <property type="term" value="F:AMP binding"/>
    <property type="evidence" value="ECO:0007669"/>
    <property type="project" value="TreeGrafter"/>
</dbReference>
<evidence type="ECO:0000256" key="2">
    <source>
        <dbReference type="ARBA" id="ARBA00004679"/>
    </source>
</evidence>
<dbReference type="Proteomes" id="UP000449969">
    <property type="component" value="Unassembled WGS sequence"/>
</dbReference>
<evidence type="ECO:0000256" key="1">
    <source>
        <dbReference type="ARBA" id="ARBA00001946"/>
    </source>
</evidence>
<keyword evidence="6 12" id="KW-0418">Kinase</keyword>
<dbReference type="UniPathway" id="UPA00109">
    <property type="reaction ID" value="UER00182"/>
</dbReference>
<dbReference type="GO" id="GO:0003872">
    <property type="term" value="F:6-phosphofructokinase activity"/>
    <property type="evidence" value="ECO:0007669"/>
    <property type="project" value="InterPro"/>
</dbReference>
<evidence type="ECO:0000256" key="6">
    <source>
        <dbReference type="ARBA" id="ARBA00022777"/>
    </source>
</evidence>
<protein>
    <submittedName>
        <fullName evidence="12">6-phosphofructokinase</fullName>
    </submittedName>
</protein>
<dbReference type="InterPro" id="IPR022953">
    <property type="entry name" value="ATP_PFK"/>
</dbReference>
<evidence type="ECO:0000256" key="5">
    <source>
        <dbReference type="ARBA" id="ARBA00022723"/>
    </source>
</evidence>
<reference evidence="12 13" key="1">
    <citation type="submission" date="2019-12" db="EMBL/GenBank/DDBJ databases">
        <title>Draft genome sequences Bradyrhizobium cajani AMBPC1010, Bradyrhizobium pachyrhizi AMBPC1040 and Bradyrhizobium yuanmingense ALSPC3051, three plant growth promoting strains isolated from nodules of Cajanus cajan L. in Dominican Republic.</title>
        <authorList>
            <person name="Flores-Felix J.D."/>
            <person name="Araujo J."/>
            <person name="Diaz-Alcantara C."/>
            <person name="Gonzalez-Andres F."/>
            <person name="Velazquez E."/>
        </authorList>
    </citation>
    <scope>NUCLEOTIDE SEQUENCE [LARGE SCALE GENOMIC DNA]</scope>
    <source>
        <strain evidence="12 13">1010</strain>
    </source>
</reference>
<gene>
    <name evidence="12" type="ORF">GPL20_26920</name>
</gene>
<dbReference type="GO" id="GO:0048029">
    <property type="term" value="F:monosaccharide binding"/>
    <property type="evidence" value="ECO:0007669"/>
    <property type="project" value="TreeGrafter"/>
</dbReference>
<comment type="cofactor">
    <cofactor evidence="1">
        <name>Mg(2+)</name>
        <dbReference type="ChEBI" id="CHEBI:18420"/>
    </cofactor>
</comment>
<dbReference type="GO" id="GO:0070095">
    <property type="term" value="F:fructose-6-phosphate binding"/>
    <property type="evidence" value="ECO:0007669"/>
    <property type="project" value="TreeGrafter"/>
</dbReference>
<comment type="caution">
    <text evidence="12">The sequence shown here is derived from an EMBL/GenBank/DDBJ whole genome shotgun (WGS) entry which is preliminary data.</text>
</comment>
<keyword evidence="7" id="KW-0460">Magnesium</keyword>
<dbReference type="EMBL" id="WQNE01000026">
    <property type="protein sequence ID" value="MVT76631.1"/>
    <property type="molecule type" value="Genomic_DNA"/>
</dbReference>
<evidence type="ECO:0000256" key="9">
    <source>
        <dbReference type="ARBA" id="ARBA00038478"/>
    </source>
</evidence>
<accession>A0A844TNW1</accession>
<evidence type="ECO:0000313" key="13">
    <source>
        <dbReference type="Proteomes" id="UP000449969"/>
    </source>
</evidence>
<dbReference type="AlphaFoldDB" id="A0A844TNW1"/>
<dbReference type="GO" id="GO:0042802">
    <property type="term" value="F:identical protein binding"/>
    <property type="evidence" value="ECO:0007669"/>
    <property type="project" value="TreeGrafter"/>
</dbReference>
<dbReference type="GO" id="GO:0046872">
    <property type="term" value="F:metal ion binding"/>
    <property type="evidence" value="ECO:0007669"/>
    <property type="project" value="UniProtKB-KW"/>
</dbReference>
<dbReference type="SUPFAM" id="SSF53784">
    <property type="entry name" value="Phosphofructokinase"/>
    <property type="match status" value="1"/>
</dbReference>
<keyword evidence="5" id="KW-0479">Metal-binding</keyword>
<keyword evidence="8" id="KW-0324">Glycolysis</keyword>
<evidence type="ECO:0000256" key="7">
    <source>
        <dbReference type="ARBA" id="ARBA00022842"/>
    </source>
</evidence>
<dbReference type="Pfam" id="PF00365">
    <property type="entry name" value="PFK"/>
    <property type="match status" value="1"/>
</dbReference>
<keyword evidence="3" id="KW-0963">Cytoplasm</keyword>
<dbReference type="Gene3D" id="3.40.50.450">
    <property type="match status" value="1"/>
</dbReference>
<organism evidence="12 13">
    <name type="scientific">Bradyrhizobium cajani</name>
    <dbReference type="NCBI Taxonomy" id="1928661"/>
    <lineage>
        <taxon>Bacteria</taxon>
        <taxon>Pseudomonadati</taxon>
        <taxon>Pseudomonadota</taxon>
        <taxon>Alphaproteobacteria</taxon>
        <taxon>Hyphomicrobiales</taxon>
        <taxon>Nitrobacteraceae</taxon>
        <taxon>Bradyrhizobium</taxon>
    </lineage>
</organism>
<sequence>MATCWYREVGVARKRIGILTGGGDVPGLNAIIKTVTYRGSEDDIEVVGLRRGWEALTHLNLDDPASKSHYLIPLNRENTRIIDRRGGTVLHSSRTNPSKMKKLPDHLVGQDPPVSESAKGGISTKTWDLTGQVLANLSGLGIDHLIAIGGDDTLSYADKLNGLGVKIIAIPKTMDNDVRNTEYCIGFSTAITRASDAIQRQRTTIGSHERVGIFRIFGRDAGFTALYTAYATSIRCVIPEYKVNLDKLIELLCEEKRANPSNYALIVLSEGAEWEGYKMQEYGEPDAYGHRKRTSVAEALADEIKQRAGEETIVSDLTYDLRSGDPDFIDKLVALTFGNMAYDAILEGKTGLMSALVEGRYDLVPIPDARLGPRVLDVASTYNTERYRPLYSNKRGLPIFLNRAS</sequence>
<comment type="pathway">
    <text evidence="2">Carbohydrate degradation; glycolysis; D-glyceraldehyde 3-phosphate and glycerone phosphate from D-glucose: step 3/4.</text>
</comment>
<comment type="similarity">
    <text evidence="9">Belongs to the phosphofructokinase type A (PFKA) family.</text>
</comment>
<name>A0A844TNW1_9BRAD</name>
<keyword evidence="4" id="KW-0808">Transferase</keyword>
<evidence type="ECO:0000256" key="3">
    <source>
        <dbReference type="ARBA" id="ARBA00022490"/>
    </source>
</evidence>
<dbReference type="GO" id="GO:0005524">
    <property type="term" value="F:ATP binding"/>
    <property type="evidence" value="ECO:0007669"/>
    <property type="project" value="TreeGrafter"/>
</dbReference>
<keyword evidence="13" id="KW-1185">Reference proteome</keyword>
<evidence type="ECO:0000259" key="11">
    <source>
        <dbReference type="Pfam" id="PF00365"/>
    </source>
</evidence>
<dbReference type="Gene3D" id="3.40.50.460">
    <property type="entry name" value="Phosphofructokinase domain"/>
    <property type="match status" value="1"/>
</dbReference>
<dbReference type="GO" id="GO:0061621">
    <property type="term" value="P:canonical glycolysis"/>
    <property type="evidence" value="ECO:0007669"/>
    <property type="project" value="TreeGrafter"/>
</dbReference>
<dbReference type="InterPro" id="IPR035966">
    <property type="entry name" value="PKF_sf"/>
</dbReference>
<feature type="domain" description="Phosphofructokinase" evidence="11">
    <location>
        <begin position="15"/>
        <end position="345"/>
    </location>
</feature>
<dbReference type="GO" id="GO:0005945">
    <property type="term" value="C:6-phosphofructokinase complex"/>
    <property type="evidence" value="ECO:0007669"/>
    <property type="project" value="TreeGrafter"/>
</dbReference>
<dbReference type="GO" id="GO:0030388">
    <property type="term" value="P:fructose 1,6-bisphosphate metabolic process"/>
    <property type="evidence" value="ECO:0007669"/>
    <property type="project" value="TreeGrafter"/>
</dbReference>
<evidence type="ECO:0000256" key="4">
    <source>
        <dbReference type="ARBA" id="ARBA00022679"/>
    </source>
</evidence>
<evidence type="ECO:0000256" key="10">
    <source>
        <dbReference type="SAM" id="MobiDB-lite"/>
    </source>
</evidence>